<keyword evidence="1" id="KW-1133">Transmembrane helix</keyword>
<evidence type="ECO:0000256" key="1">
    <source>
        <dbReference type="SAM" id="Phobius"/>
    </source>
</evidence>
<sequence>MSMAASPAKFLFRFLFFSIVLWIIFIFAARLMAWALSRMVGASVGFRVGGWKCLKDVVVKFKKGAVDSVSVGEIRLSLRQSLVKLGVGFLSRDPKLQILICDLEIVMRPENEVKLKMRSRRSRKSGKGKWMLIANVARFLSVSVTDLVLKTAKAVAEVKHLRVEISKDGSTKPSLFVKLLLSPIVAHSGEPWFNCGQSSNFSDEESTLFCQPSVAMVERASAVFNCEKLSLSCEFGHDREAGIVVKDVDIACGEVAVNLNEELFGKSKRSSKNVSEMITNLSVDYGAEKSSQKKGFSSITKFSAMFPEKVSFHLPRLNLKFVHQGHDLLVENHIMGIQLRSVKSQSNEDVGESTHVDVQLDLSEIHLLSEAGTSILEILKVKVVSSVFAPYSQPQQSGLRLM</sequence>
<dbReference type="Pfam" id="PF10344">
    <property type="entry name" value="Hobbit"/>
    <property type="match status" value="1"/>
</dbReference>
<dbReference type="PANTHER" id="PTHR15678">
    <property type="entry name" value="ANTIGEN MLAA-22-RELATED"/>
    <property type="match status" value="1"/>
</dbReference>
<accession>A0AAD3SPE4</accession>
<dbReference type="PANTHER" id="PTHR15678:SF6">
    <property type="entry name" value="BRIDGE-LIKE LIPID TRANSFER PROTEIN FAMILY MEMBER 2"/>
    <property type="match status" value="1"/>
</dbReference>
<keyword evidence="1" id="KW-0812">Transmembrane</keyword>
<protein>
    <submittedName>
        <fullName evidence="2">Uncharacterized protein</fullName>
    </submittedName>
</protein>
<proteinExistence type="predicted"/>
<comment type="caution">
    <text evidence="2">The sequence shown here is derived from an EMBL/GenBank/DDBJ whole genome shotgun (WGS) entry which is preliminary data.</text>
</comment>
<dbReference type="EMBL" id="BSYO01000013">
    <property type="protein sequence ID" value="GMH14036.1"/>
    <property type="molecule type" value="Genomic_DNA"/>
</dbReference>
<evidence type="ECO:0000313" key="3">
    <source>
        <dbReference type="Proteomes" id="UP001279734"/>
    </source>
</evidence>
<name>A0AAD3SPE4_NEPGR</name>
<feature type="transmembrane region" description="Helical" evidence="1">
    <location>
        <begin position="12"/>
        <end position="33"/>
    </location>
</feature>
<dbReference type="AlphaFoldDB" id="A0AAD3SPE4"/>
<organism evidence="2 3">
    <name type="scientific">Nepenthes gracilis</name>
    <name type="common">Slender pitcher plant</name>
    <dbReference type="NCBI Taxonomy" id="150966"/>
    <lineage>
        <taxon>Eukaryota</taxon>
        <taxon>Viridiplantae</taxon>
        <taxon>Streptophyta</taxon>
        <taxon>Embryophyta</taxon>
        <taxon>Tracheophyta</taxon>
        <taxon>Spermatophyta</taxon>
        <taxon>Magnoliopsida</taxon>
        <taxon>eudicotyledons</taxon>
        <taxon>Gunneridae</taxon>
        <taxon>Pentapetalae</taxon>
        <taxon>Caryophyllales</taxon>
        <taxon>Nepenthaceae</taxon>
        <taxon>Nepenthes</taxon>
    </lineage>
</organism>
<gene>
    <name evidence="2" type="ORF">Nepgr_015877</name>
</gene>
<keyword evidence="3" id="KW-1185">Reference proteome</keyword>
<reference evidence="2" key="1">
    <citation type="submission" date="2023-05" db="EMBL/GenBank/DDBJ databases">
        <title>Nepenthes gracilis genome sequencing.</title>
        <authorList>
            <person name="Fukushima K."/>
        </authorList>
    </citation>
    <scope>NUCLEOTIDE SEQUENCE</scope>
    <source>
        <strain evidence="2">SING2019-196</strain>
    </source>
</reference>
<dbReference type="InterPro" id="IPR045167">
    <property type="entry name" value="Hobbit"/>
</dbReference>
<dbReference type="Proteomes" id="UP001279734">
    <property type="component" value="Unassembled WGS sequence"/>
</dbReference>
<evidence type="ECO:0000313" key="2">
    <source>
        <dbReference type="EMBL" id="GMH14036.1"/>
    </source>
</evidence>
<keyword evidence="1" id="KW-0472">Membrane</keyword>